<dbReference type="PANTHER" id="PTHR37981">
    <property type="entry name" value="LIPASE 2"/>
    <property type="match status" value="1"/>
</dbReference>
<gene>
    <name evidence="2" type="ORF">GCM10009811_35090</name>
</gene>
<protein>
    <recommendedName>
        <fullName evidence="1">SGNH hydrolase-type esterase domain-containing protein</fullName>
    </recommendedName>
</protein>
<dbReference type="SUPFAM" id="SSF52266">
    <property type="entry name" value="SGNH hydrolase"/>
    <property type="match status" value="1"/>
</dbReference>
<sequence>MRYVALGDSYAAGVGGGERRNACWRADDGYPVLVARRLGLDVAYNACLGATCADVLSHQLDALGPDTELVSITLGGNDIGFVPVLIAAAEPGWMSNSDVSIDHALIALRSRLPGLLDGVYAEVGRRAPAARVIVTGYPRLFNGVDCNLATFFSAHEMSRLNAAADELGSTIAAAAHRAGFIYVGVGSRFAGHAVCDGVEWLNGVSWPLEGSFHPNSLGHNAYADAIQARLGEGVAPEDAGEGGSRVIEGPCVPGSAPTFSLPDLLGARSLGGARDIGLDPTEIEALAHQLYDGLAASREAAVLPDPGVAAAAARLNELDAIATARRGEVTMGG</sequence>
<proteinExistence type="predicted"/>
<evidence type="ECO:0000313" key="3">
    <source>
        <dbReference type="Proteomes" id="UP001499938"/>
    </source>
</evidence>
<dbReference type="Pfam" id="PF13472">
    <property type="entry name" value="Lipase_GDSL_2"/>
    <property type="match status" value="1"/>
</dbReference>
<evidence type="ECO:0000313" key="2">
    <source>
        <dbReference type="EMBL" id="GAA1808796.1"/>
    </source>
</evidence>
<accession>A0ABP4YB35</accession>
<comment type="caution">
    <text evidence="2">The sequence shown here is derived from an EMBL/GenBank/DDBJ whole genome shotgun (WGS) entry which is preliminary data.</text>
</comment>
<feature type="domain" description="SGNH hydrolase-type esterase" evidence="1">
    <location>
        <begin position="5"/>
        <end position="220"/>
    </location>
</feature>
<dbReference type="RefSeq" id="WP_344088696.1">
    <property type="nucleotide sequence ID" value="NZ_BAAAPO010000062.1"/>
</dbReference>
<dbReference type="InterPro" id="IPR037460">
    <property type="entry name" value="SEST-like"/>
</dbReference>
<dbReference type="InterPro" id="IPR013830">
    <property type="entry name" value="SGNH_hydro"/>
</dbReference>
<dbReference type="CDD" id="cd01823">
    <property type="entry name" value="SEST_like"/>
    <property type="match status" value="1"/>
</dbReference>
<organism evidence="2 3">
    <name type="scientific">Nostocoides veronense</name>
    <dbReference type="NCBI Taxonomy" id="330836"/>
    <lineage>
        <taxon>Bacteria</taxon>
        <taxon>Bacillati</taxon>
        <taxon>Actinomycetota</taxon>
        <taxon>Actinomycetes</taxon>
        <taxon>Micrococcales</taxon>
        <taxon>Intrasporangiaceae</taxon>
        <taxon>Nostocoides</taxon>
    </lineage>
</organism>
<dbReference type="Gene3D" id="3.40.50.1110">
    <property type="entry name" value="SGNH hydrolase"/>
    <property type="match status" value="1"/>
</dbReference>
<reference evidence="3" key="1">
    <citation type="journal article" date="2019" name="Int. J. Syst. Evol. Microbiol.">
        <title>The Global Catalogue of Microorganisms (GCM) 10K type strain sequencing project: providing services to taxonomists for standard genome sequencing and annotation.</title>
        <authorList>
            <consortium name="The Broad Institute Genomics Platform"/>
            <consortium name="The Broad Institute Genome Sequencing Center for Infectious Disease"/>
            <person name="Wu L."/>
            <person name="Ma J."/>
        </authorList>
    </citation>
    <scope>NUCLEOTIDE SEQUENCE [LARGE SCALE GENOMIC DNA]</scope>
    <source>
        <strain evidence="3">JCM 15592</strain>
    </source>
</reference>
<dbReference type="PANTHER" id="PTHR37981:SF1">
    <property type="entry name" value="SGNH HYDROLASE-TYPE ESTERASE DOMAIN-CONTAINING PROTEIN"/>
    <property type="match status" value="1"/>
</dbReference>
<evidence type="ECO:0000259" key="1">
    <source>
        <dbReference type="Pfam" id="PF13472"/>
    </source>
</evidence>
<keyword evidence="3" id="KW-1185">Reference proteome</keyword>
<dbReference type="InterPro" id="IPR036514">
    <property type="entry name" value="SGNH_hydro_sf"/>
</dbReference>
<dbReference type="EMBL" id="BAAAPO010000062">
    <property type="protein sequence ID" value="GAA1808796.1"/>
    <property type="molecule type" value="Genomic_DNA"/>
</dbReference>
<dbReference type="Proteomes" id="UP001499938">
    <property type="component" value="Unassembled WGS sequence"/>
</dbReference>
<name>A0ABP4YB35_9MICO</name>